<proteinExistence type="inferred from homology"/>
<name>A0A517MBB8_9BACT</name>
<feature type="domain" description="NADH:quinone oxidoreductase/Mrp antiporter transmembrane" evidence="9">
    <location>
        <begin position="136"/>
        <end position="434"/>
    </location>
</feature>
<evidence type="ECO:0000259" key="10">
    <source>
        <dbReference type="Pfam" id="PF00662"/>
    </source>
</evidence>
<sequence length="505" mass="54140">MPGLESLTSTQLIPLAMGLPLVGLLLVIICGRWPNLRETCSLVVSGLVFATVCQLAGDVFAGGRPEWIIGEMIPGFEIAFRVEPLGMLFAIVASGLWILTTVYAIGYMRGHHEKHQTRFFSCFAVAIFAALSAAFSANLFTLFVAYEIMTISTYPLVTHNGDKEARDGGRVYLGILLSTSIALFMLAIAWTWQLAGTLDFQLGGILTEAYSDRRISNQQLGILLGLFAFGIGKAALMPMHRWLPAAMVAPTPVSALLHAVAVVKVGVFSILKVTVYIFGIDLLQETEISIWLAYAAGASILLSSLVAMTKDNLKARLAYSTISQLAYITLGAALATPDSIIGGGMHIAMHAVGKITLFFCAGAIYVGAHKKNISEMRGLGRQMPFTFAAFLIASVSIIGLPPGGGAWSKWFLAVGTVENHLYWLTAALMISSLLNIAYLIPIPIRAFQAPLKSPSDHSDDTSSTGIHEAPLMCVVPLCITAIGSVVLFFVAQAIYDVLLPITLTP</sequence>
<gene>
    <name evidence="11" type="primary">hyfB</name>
    <name evidence="11" type="ORF">FF011L_08130</name>
</gene>
<evidence type="ECO:0000256" key="3">
    <source>
        <dbReference type="ARBA" id="ARBA00022475"/>
    </source>
</evidence>
<feature type="transmembrane region" description="Helical" evidence="8">
    <location>
        <begin position="12"/>
        <end position="30"/>
    </location>
</feature>
<feature type="transmembrane region" description="Helical" evidence="8">
    <location>
        <begin position="119"/>
        <end position="137"/>
    </location>
</feature>
<evidence type="ECO:0000313" key="12">
    <source>
        <dbReference type="Proteomes" id="UP000320672"/>
    </source>
</evidence>
<feature type="transmembrane region" description="Helical" evidence="8">
    <location>
        <begin position="420"/>
        <end position="440"/>
    </location>
</feature>
<dbReference type="OrthoDB" id="9807568at2"/>
<feature type="transmembrane region" description="Helical" evidence="8">
    <location>
        <begin position="171"/>
        <end position="192"/>
    </location>
</feature>
<feature type="transmembrane region" description="Helical" evidence="8">
    <location>
        <begin position="220"/>
        <end position="243"/>
    </location>
</feature>
<dbReference type="AlphaFoldDB" id="A0A517MBB8"/>
<dbReference type="GO" id="GO:0005886">
    <property type="term" value="C:plasma membrane"/>
    <property type="evidence" value="ECO:0007669"/>
    <property type="project" value="UniProtKB-SubCell"/>
</dbReference>
<evidence type="ECO:0000256" key="1">
    <source>
        <dbReference type="ARBA" id="ARBA00004651"/>
    </source>
</evidence>
<dbReference type="GO" id="GO:0016491">
    <property type="term" value="F:oxidoreductase activity"/>
    <property type="evidence" value="ECO:0007669"/>
    <property type="project" value="UniProtKB-KW"/>
</dbReference>
<feature type="transmembrane region" description="Helical" evidence="8">
    <location>
        <begin position="255"/>
        <end position="278"/>
    </location>
</feature>
<dbReference type="InterPro" id="IPR050586">
    <property type="entry name" value="CPA3_Na-H_Antiporter_D"/>
</dbReference>
<dbReference type="InterPro" id="IPR001516">
    <property type="entry name" value="Proton_antipo_N"/>
</dbReference>
<dbReference type="PRINTS" id="PR01434">
    <property type="entry name" value="NADHDHGNASE5"/>
</dbReference>
<reference evidence="11 12" key="1">
    <citation type="submission" date="2019-02" db="EMBL/GenBank/DDBJ databases">
        <title>Deep-cultivation of Planctomycetes and their phenomic and genomic characterization uncovers novel biology.</title>
        <authorList>
            <person name="Wiegand S."/>
            <person name="Jogler M."/>
            <person name="Boedeker C."/>
            <person name="Pinto D."/>
            <person name="Vollmers J."/>
            <person name="Rivas-Marin E."/>
            <person name="Kohn T."/>
            <person name="Peeters S.H."/>
            <person name="Heuer A."/>
            <person name="Rast P."/>
            <person name="Oberbeckmann S."/>
            <person name="Bunk B."/>
            <person name="Jeske O."/>
            <person name="Meyerdierks A."/>
            <person name="Storesund J.E."/>
            <person name="Kallscheuer N."/>
            <person name="Luecker S."/>
            <person name="Lage O.M."/>
            <person name="Pohl T."/>
            <person name="Merkel B.J."/>
            <person name="Hornburger P."/>
            <person name="Mueller R.-W."/>
            <person name="Bruemmer F."/>
            <person name="Labrenz M."/>
            <person name="Spormann A.M."/>
            <person name="Op den Camp H."/>
            <person name="Overmann J."/>
            <person name="Amann R."/>
            <person name="Jetten M.S.M."/>
            <person name="Mascher T."/>
            <person name="Medema M.H."/>
            <person name="Devos D.P."/>
            <person name="Kaster A.-K."/>
            <person name="Ovreas L."/>
            <person name="Rohde M."/>
            <person name="Galperin M.Y."/>
            <person name="Jogler C."/>
        </authorList>
    </citation>
    <scope>NUCLEOTIDE SEQUENCE [LARGE SCALE GENOMIC DNA]</scope>
    <source>
        <strain evidence="11 12">FF011L</strain>
    </source>
</reference>
<evidence type="ECO:0000256" key="6">
    <source>
        <dbReference type="ARBA" id="ARBA00023136"/>
    </source>
</evidence>
<feature type="transmembrane region" description="Helical" evidence="8">
    <location>
        <begin position="347"/>
        <end position="367"/>
    </location>
</feature>
<dbReference type="EMBL" id="CP036262">
    <property type="protein sequence ID" value="QDS92077.1"/>
    <property type="molecule type" value="Genomic_DNA"/>
</dbReference>
<dbReference type="Pfam" id="PF00361">
    <property type="entry name" value="Proton_antipo_M"/>
    <property type="match status" value="1"/>
</dbReference>
<evidence type="ECO:0000256" key="5">
    <source>
        <dbReference type="ARBA" id="ARBA00022989"/>
    </source>
</evidence>
<evidence type="ECO:0000256" key="8">
    <source>
        <dbReference type="SAM" id="Phobius"/>
    </source>
</evidence>
<feature type="transmembrane region" description="Helical" evidence="8">
    <location>
        <begin position="471"/>
        <end position="495"/>
    </location>
</feature>
<evidence type="ECO:0000313" key="11">
    <source>
        <dbReference type="EMBL" id="QDS92077.1"/>
    </source>
</evidence>
<evidence type="ECO:0000256" key="7">
    <source>
        <dbReference type="RuleBase" id="RU000320"/>
    </source>
</evidence>
<accession>A0A517MBB8</accession>
<dbReference type="RefSeq" id="WP_145350280.1">
    <property type="nucleotide sequence ID" value="NZ_CP036262.1"/>
</dbReference>
<dbReference type="KEGG" id="rml:FF011L_08130"/>
<keyword evidence="5 8" id="KW-1133">Transmembrane helix</keyword>
<feature type="transmembrane region" description="Helical" evidence="8">
    <location>
        <begin position="317"/>
        <end position="335"/>
    </location>
</feature>
<dbReference type="EC" id="1.-.-.-" evidence="11"/>
<evidence type="ECO:0000259" key="9">
    <source>
        <dbReference type="Pfam" id="PF00361"/>
    </source>
</evidence>
<feature type="transmembrane region" description="Helical" evidence="8">
    <location>
        <begin position="85"/>
        <end position="107"/>
    </location>
</feature>
<dbReference type="Proteomes" id="UP000320672">
    <property type="component" value="Chromosome"/>
</dbReference>
<evidence type="ECO:0000256" key="2">
    <source>
        <dbReference type="ARBA" id="ARBA00005346"/>
    </source>
</evidence>
<keyword evidence="11" id="KW-0560">Oxidoreductase</keyword>
<dbReference type="Pfam" id="PF00662">
    <property type="entry name" value="Proton_antipo_N"/>
    <property type="match status" value="1"/>
</dbReference>
<feature type="domain" description="NADH-Ubiquinone oxidoreductase (complex I) chain 5 N-terminal" evidence="10">
    <location>
        <begin position="76"/>
        <end position="120"/>
    </location>
</feature>
<keyword evidence="4 7" id="KW-0812">Transmembrane</keyword>
<feature type="transmembrane region" description="Helical" evidence="8">
    <location>
        <begin position="290"/>
        <end position="308"/>
    </location>
</feature>
<keyword evidence="6 8" id="KW-0472">Membrane</keyword>
<organism evidence="11 12">
    <name type="scientific">Roseimaritima multifibrata</name>
    <dbReference type="NCBI Taxonomy" id="1930274"/>
    <lineage>
        <taxon>Bacteria</taxon>
        <taxon>Pseudomonadati</taxon>
        <taxon>Planctomycetota</taxon>
        <taxon>Planctomycetia</taxon>
        <taxon>Pirellulales</taxon>
        <taxon>Pirellulaceae</taxon>
        <taxon>Roseimaritima</taxon>
    </lineage>
</organism>
<dbReference type="InterPro" id="IPR001750">
    <property type="entry name" value="ND/Mrp_TM"/>
</dbReference>
<dbReference type="PANTHER" id="PTHR42703:SF1">
    <property type="entry name" value="NA(+)_H(+) ANTIPORTER SUBUNIT D1"/>
    <property type="match status" value="1"/>
</dbReference>
<keyword evidence="3" id="KW-1003">Cell membrane</keyword>
<protein>
    <submittedName>
        <fullName evidence="11">Hydrogenase-4 component B</fullName>
        <ecNumber evidence="11">1.-.-.-</ecNumber>
    </submittedName>
</protein>
<evidence type="ECO:0000256" key="4">
    <source>
        <dbReference type="ARBA" id="ARBA00022692"/>
    </source>
</evidence>
<dbReference type="PANTHER" id="PTHR42703">
    <property type="entry name" value="NADH DEHYDROGENASE"/>
    <property type="match status" value="1"/>
</dbReference>
<feature type="transmembrane region" description="Helical" evidence="8">
    <location>
        <begin position="379"/>
        <end position="400"/>
    </location>
</feature>
<comment type="similarity">
    <text evidence="2">Belongs to the CPA3 antiporters (TC 2.A.63) subunit D family.</text>
</comment>
<keyword evidence="12" id="KW-1185">Reference proteome</keyword>
<comment type="subcellular location">
    <subcellularLocation>
        <location evidence="1">Cell membrane</location>
        <topology evidence="1">Multi-pass membrane protein</topology>
    </subcellularLocation>
    <subcellularLocation>
        <location evidence="7">Membrane</location>
        <topology evidence="7">Multi-pass membrane protein</topology>
    </subcellularLocation>
</comment>